<comment type="caution">
    <text evidence="1">The sequence shown here is derived from an EMBL/GenBank/DDBJ whole genome shotgun (WGS) entry which is preliminary data.</text>
</comment>
<name>A0AAV0NF27_9ROSI</name>
<proteinExistence type="predicted"/>
<sequence>MRRGGEKLTYQTMLPVSNAFVFELCKDTEPSTHDIRLDVDQMILLCNTKEICLGAFPRHYEEHKKKRRRFQRRKVPTGENSADRERNILLRYLSKTFALVVS</sequence>
<dbReference type="EMBL" id="CAMGYJ010000008">
    <property type="protein sequence ID" value="CAI0457229.1"/>
    <property type="molecule type" value="Genomic_DNA"/>
</dbReference>
<keyword evidence="2" id="KW-1185">Reference proteome</keyword>
<reference evidence="1" key="1">
    <citation type="submission" date="2022-08" db="EMBL/GenBank/DDBJ databases">
        <authorList>
            <person name="Gutierrez-Valencia J."/>
        </authorList>
    </citation>
    <scope>NUCLEOTIDE SEQUENCE</scope>
</reference>
<organism evidence="1 2">
    <name type="scientific">Linum tenue</name>
    <dbReference type="NCBI Taxonomy" id="586396"/>
    <lineage>
        <taxon>Eukaryota</taxon>
        <taxon>Viridiplantae</taxon>
        <taxon>Streptophyta</taxon>
        <taxon>Embryophyta</taxon>
        <taxon>Tracheophyta</taxon>
        <taxon>Spermatophyta</taxon>
        <taxon>Magnoliopsida</taxon>
        <taxon>eudicotyledons</taxon>
        <taxon>Gunneridae</taxon>
        <taxon>Pentapetalae</taxon>
        <taxon>rosids</taxon>
        <taxon>fabids</taxon>
        <taxon>Malpighiales</taxon>
        <taxon>Linaceae</taxon>
        <taxon>Linum</taxon>
    </lineage>
</organism>
<accession>A0AAV0NF27</accession>
<evidence type="ECO:0000313" key="2">
    <source>
        <dbReference type="Proteomes" id="UP001154282"/>
    </source>
</evidence>
<gene>
    <name evidence="1" type="ORF">LITE_LOCUS33047</name>
</gene>
<protein>
    <submittedName>
        <fullName evidence="1">Uncharacterized protein</fullName>
    </submittedName>
</protein>
<dbReference type="Proteomes" id="UP001154282">
    <property type="component" value="Unassembled WGS sequence"/>
</dbReference>
<evidence type="ECO:0000313" key="1">
    <source>
        <dbReference type="EMBL" id="CAI0457229.1"/>
    </source>
</evidence>
<dbReference type="AlphaFoldDB" id="A0AAV0NF27"/>